<keyword evidence="6" id="KW-1133">Transmembrane helix</keyword>
<feature type="compositionally biased region" description="Low complexity" evidence="5">
    <location>
        <begin position="713"/>
        <end position="724"/>
    </location>
</feature>
<dbReference type="InterPro" id="IPR032675">
    <property type="entry name" value="LRR_dom_sf"/>
</dbReference>
<protein>
    <submittedName>
        <fullName evidence="9">Vasorin-like</fullName>
    </submittedName>
</protein>
<dbReference type="PROSITE" id="PS00022">
    <property type="entry name" value="EGF_1"/>
    <property type="match status" value="1"/>
</dbReference>
<dbReference type="AlphaFoldDB" id="A0A6F9DWT4"/>
<organism evidence="9">
    <name type="scientific">Phallusia mammillata</name>
    <dbReference type="NCBI Taxonomy" id="59560"/>
    <lineage>
        <taxon>Eukaryota</taxon>
        <taxon>Metazoa</taxon>
        <taxon>Chordata</taxon>
        <taxon>Tunicata</taxon>
        <taxon>Ascidiacea</taxon>
        <taxon>Phlebobranchia</taxon>
        <taxon>Ascidiidae</taxon>
        <taxon>Phallusia</taxon>
    </lineage>
</organism>
<name>A0A6F9DWT4_9ASCI</name>
<dbReference type="InterPro" id="IPR000742">
    <property type="entry name" value="EGF"/>
</dbReference>
<keyword evidence="6" id="KW-0472">Membrane</keyword>
<feature type="region of interest" description="Disordered" evidence="5">
    <location>
        <begin position="551"/>
        <end position="596"/>
    </location>
</feature>
<keyword evidence="4" id="KW-0245">EGF-like domain</keyword>
<evidence type="ECO:0000256" key="3">
    <source>
        <dbReference type="ARBA" id="ARBA00022737"/>
    </source>
</evidence>
<dbReference type="GO" id="GO:0005886">
    <property type="term" value="C:plasma membrane"/>
    <property type="evidence" value="ECO:0007669"/>
    <property type="project" value="TreeGrafter"/>
</dbReference>
<feature type="compositionally biased region" description="Basic and acidic residues" evidence="5">
    <location>
        <begin position="384"/>
        <end position="393"/>
    </location>
</feature>
<dbReference type="Pfam" id="PF23598">
    <property type="entry name" value="LRR_14"/>
    <property type="match status" value="1"/>
</dbReference>
<evidence type="ECO:0000256" key="5">
    <source>
        <dbReference type="SAM" id="MobiDB-lite"/>
    </source>
</evidence>
<feature type="chain" id="PRO_5026085524" evidence="7">
    <location>
        <begin position="48"/>
        <end position="929"/>
    </location>
</feature>
<evidence type="ECO:0000256" key="1">
    <source>
        <dbReference type="ARBA" id="ARBA00022614"/>
    </source>
</evidence>
<keyword evidence="4" id="KW-1015">Disulfide bond</keyword>
<accession>A0A6F9DWT4</accession>
<keyword evidence="6" id="KW-0812">Transmembrane</keyword>
<feature type="disulfide bond" evidence="4">
    <location>
        <begin position="426"/>
        <end position="435"/>
    </location>
</feature>
<evidence type="ECO:0000313" key="9">
    <source>
        <dbReference type="EMBL" id="CAB3267599.1"/>
    </source>
</evidence>
<dbReference type="InterPro" id="IPR000483">
    <property type="entry name" value="Cys-rich_flank_reg_C"/>
</dbReference>
<dbReference type="SMART" id="SM00369">
    <property type="entry name" value="LRR_TYP"/>
    <property type="match status" value="9"/>
</dbReference>
<feature type="region of interest" description="Disordered" evidence="5">
    <location>
        <begin position="376"/>
        <end position="397"/>
    </location>
</feature>
<dbReference type="PANTHER" id="PTHR24369:SF211">
    <property type="entry name" value="LEUCINE-RICH REPEAT-CONTAINING PROTEIN 15-LIKE"/>
    <property type="match status" value="1"/>
</dbReference>
<dbReference type="SUPFAM" id="SSF52058">
    <property type="entry name" value="L domain-like"/>
    <property type="match status" value="1"/>
</dbReference>
<dbReference type="InterPro" id="IPR000372">
    <property type="entry name" value="LRRNT"/>
</dbReference>
<evidence type="ECO:0000256" key="2">
    <source>
        <dbReference type="ARBA" id="ARBA00022729"/>
    </source>
</evidence>
<evidence type="ECO:0000256" key="6">
    <source>
        <dbReference type="SAM" id="Phobius"/>
    </source>
</evidence>
<feature type="signal peptide" evidence="7">
    <location>
        <begin position="1"/>
        <end position="47"/>
    </location>
</feature>
<dbReference type="PROSITE" id="PS01186">
    <property type="entry name" value="EGF_2"/>
    <property type="match status" value="1"/>
</dbReference>
<evidence type="ECO:0000256" key="4">
    <source>
        <dbReference type="PROSITE-ProRule" id="PRU00076"/>
    </source>
</evidence>
<evidence type="ECO:0000259" key="8">
    <source>
        <dbReference type="PROSITE" id="PS50026"/>
    </source>
</evidence>
<feature type="domain" description="EGF-like" evidence="8">
    <location>
        <begin position="400"/>
        <end position="436"/>
    </location>
</feature>
<feature type="compositionally biased region" description="Low complexity" evidence="5">
    <location>
        <begin position="551"/>
        <end position="578"/>
    </location>
</feature>
<feature type="compositionally biased region" description="Polar residues" evidence="5">
    <location>
        <begin position="582"/>
        <end position="596"/>
    </location>
</feature>
<dbReference type="CDD" id="cd00053">
    <property type="entry name" value="EGF"/>
    <property type="match status" value="1"/>
</dbReference>
<feature type="transmembrane region" description="Helical" evidence="6">
    <location>
        <begin position="605"/>
        <end position="630"/>
    </location>
</feature>
<reference evidence="9" key="1">
    <citation type="submission" date="2020-04" db="EMBL/GenBank/DDBJ databases">
        <authorList>
            <person name="Neveu A P."/>
        </authorList>
    </citation>
    <scope>NUCLEOTIDE SEQUENCE</scope>
    <source>
        <tissue evidence="9">Whole embryo</tissue>
    </source>
</reference>
<keyword evidence="1" id="KW-0433">Leucine-rich repeat</keyword>
<dbReference type="PROSITE" id="PS51450">
    <property type="entry name" value="LRR"/>
    <property type="match status" value="2"/>
</dbReference>
<dbReference type="Gene3D" id="2.10.25.10">
    <property type="entry name" value="Laminin"/>
    <property type="match status" value="1"/>
</dbReference>
<feature type="region of interest" description="Disordered" evidence="5">
    <location>
        <begin position="898"/>
        <end position="918"/>
    </location>
</feature>
<dbReference type="Gene3D" id="3.80.10.10">
    <property type="entry name" value="Ribonuclease Inhibitor"/>
    <property type="match status" value="2"/>
</dbReference>
<gene>
    <name evidence="9" type="primary">Vasn</name>
</gene>
<dbReference type="SUPFAM" id="SSF57196">
    <property type="entry name" value="EGF/Laminin"/>
    <property type="match status" value="1"/>
</dbReference>
<dbReference type="EMBL" id="LR791737">
    <property type="protein sequence ID" value="CAB3267599.1"/>
    <property type="molecule type" value="mRNA"/>
</dbReference>
<dbReference type="PANTHER" id="PTHR24369">
    <property type="entry name" value="ANTIGEN BSP, PUTATIVE-RELATED"/>
    <property type="match status" value="1"/>
</dbReference>
<dbReference type="InterPro" id="IPR055414">
    <property type="entry name" value="LRR_R13L4/SHOC2-like"/>
</dbReference>
<keyword evidence="2 7" id="KW-0732">Signal</keyword>
<dbReference type="PROSITE" id="PS50026">
    <property type="entry name" value="EGF_3"/>
    <property type="match status" value="1"/>
</dbReference>
<dbReference type="InterPro" id="IPR050541">
    <property type="entry name" value="LRR_TM_domain-containing"/>
</dbReference>
<dbReference type="InterPro" id="IPR001611">
    <property type="entry name" value="Leu-rich_rpt"/>
</dbReference>
<keyword evidence="3" id="KW-0677">Repeat</keyword>
<feature type="region of interest" description="Disordered" evidence="5">
    <location>
        <begin position="703"/>
        <end position="727"/>
    </location>
</feature>
<dbReference type="SMART" id="SM00013">
    <property type="entry name" value="LRRNT"/>
    <property type="match status" value="1"/>
</dbReference>
<dbReference type="SMART" id="SM00082">
    <property type="entry name" value="LRRCT"/>
    <property type="match status" value="1"/>
</dbReference>
<proteinExistence type="evidence at transcript level"/>
<dbReference type="Pfam" id="PF01462">
    <property type="entry name" value="LRRNT"/>
    <property type="match status" value="1"/>
</dbReference>
<sequence length="929" mass="102784">MDTARLAIVTSSKKRQSRQAGSKMDLLHRRHMAILFILALLTPSVHACPSGCQCSQHEVWCNGANLTEIPPNLPLDTRHLFLFNNKIFNIAEGSLSRLRNLQLLDLSMNRLTNQGLRSNELNKLNKLEELMLGHNKISTVSSSMFSGMTKLVRLYLNDNAIQSVEQNAIRNMSSLLELILSNNNMQTFPKITNSPKLQRLCLDGNKLTRLQFNSFEDLNLEELTLAGNKLTQLPKTAFRATSNLRILDISKNSFRNVPEIIRNMTSLSKLNLSVNAIASLPANLIHGMRRLKELDIHDMRLTTLAEGFIPKGVYFNVADFSGNPWRCNCAISWLYKIMRLQVGVFVKTSKVQCHQPSNMRGQSLKNVRVQALNCKSNSEGDGIADTKTEETETPHSPPTYPNTCPFMECKNGATCYMNKSRPVCRCLPGWKGLLCSDRIPSTSTTTMSTTTQKTTLPILNTPGLHFDPTTLTETSVGIFVPKINNLITVTVSKVVEGQKKNPRTFTILPRGHKYTVNGLSSGNRYRICITMRDNTNPAHVFDDTLCGEIATPGTSTTSTTTTTTNNTKKPVVVPPKTGIPSEPSSDTNQGESDNVSQVTSDEFQLFYPVLGAGLGAFVILVVVIMFYVCYRNKQKLKHANNNDSMRPPKPEFKHAQPANETEMVPMVSKQRYMQQQPAITTPMLQNGDVNYVQHPSVQAMCVSPKRVGTPPKNGSLGRSSNSGGSMIGTQVPYTVDRQRCYSTGSANGQIHQVTIEDMHCQQSPTHTTYQSNGGIYTAHSPYTTSQVPYTSSQVPYTSSHVPMLTNRNQDYVFRSHGGSVIPQESYAETAYNDRPMPSGVMPGRATSTTVNQYHLGPISATSASPACTYRPINSAAAANGYGQMPRQSQLHYTPQKHSVYPNSRIMGPETYGPSLPQAHMPAFQDTLVM</sequence>
<dbReference type="InterPro" id="IPR003591">
    <property type="entry name" value="Leu-rich_rpt_typical-subtyp"/>
</dbReference>
<comment type="caution">
    <text evidence="4">Lacks conserved residue(s) required for the propagation of feature annotation.</text>
</comment>
<evidence type="ECO:0000256" key="7">
    <source>
        <dbReference type="SAM" id="SignalP"/>
    </source>
</evidence>